<dbReference type="AlphaFoldDB" id="A0A377Q5H3"/>
<accession>A0A377Q5H3</accession>
<dbReference type="Proteomes" id="UP000255108">
    <property type="component" value="Unassembled WGS sequence"/>
</dbReference>
<reference evidence="1 3" key="1">
    <citation type="submission" date="2018-06" db="EMBL/GenBank/DDBJ databases">
        <authorList>
            <consortium name="Pathogen Informatics"/>
            <person name="Doyle S."/>
        </authorList>
    </citation>
    <scope>NUCLEOTIDE SEQUENCE [LARGE SCALE GENOMIC DNA]</scope>
    <source>
        <strain evidence="1 3">NCTC11159</strain>
    </source>
</reference>
<keyword evidence="4" id="KW-1185">Reference proteome</keyword>
<organism evidence="1 3">
    <name type="scientific">Iodobacter fluviatilis</name>
    <dbReference type="NCBI Taxonomy" id="537"/>
    <lineage>
        <taxon>Bacteria</taxon>
        <taxon>Pseudomonadati</taxon>
        <taxon>Pseudomonadota</taxon>
        <taxon>Betaproteobacteria</taxon>
        <taxon>Neisseriales</taxon>
        <taxon>Chitinibacteraceae</taxon>
        <taxon>Iodobacter</taxon>
    </lineage>
</organism>
<gene>
    <name evidence="2" type="ORF">EV682_10235</name>
    <name evidence="1" type="ORF">NCTC11159_01558</name>
</gene>
<dbReference type="EMBL" id="UGHR01000001">
    <property type="protein sequence ID" value="STQ90494.1"/>
    <property type="molecule type" value="Genomic_DNA"/>
</dbReference>
<evidence type="ECO:0000313" key="2">
    <source>
        <dbReference type="EMBL" id="TCU89126.1"/>
    </source>
</evidence>
<sequence length="37" mass="4102">MVYLNFLPNEWLLGDDKGSMRGLFALDKSRKMGIGGA</sequence>
<reference evidence="2 4" key="2">
    <citation type="submission" date="2019-03" db="EMBL/GenBank/DDBJ databases">
        <title>Genomic Encyclopedia of Type Strains, Phase IV (KMG-IV): sequencing the most valuable type-strain genomes for metagenomic binning, comparative biology and taxonomic classification.</title>
        <authorList>
            <person name="Goeker M."/>
        </authorList>
    </citation>
    <scope>NUCLEOTIDE SEQUENCE [LARGE SCALE GENOMIC DNA]</scope>
    <source>
        <strain evidence="2 4">DSM 3764</strain>
    </source>
</reference>
<proteinExistence type="predicted"/>
<dbReference type="EMBL" id="SMBT01000002">
    <property type="protein sequence ID" value="TCU89126.1"/>
    <property type="molecule type" value="Genomic_DNA"/>
</dbReference>
<evidence type="ECO:0000313" key="1">
    <source>
        <dbReference type="EMBL" id="STQ90494.1"/>
    </source>
</evidence>
<evidence type="ECO:0000313" key="3">
    <source>
        <dbReference type="Proteomes" id="UP000255108"/>
    </source>
</evidence>
<name>A0A377Q5H3_9NEIS</name>
<dbReference type="Proteomes" id="UP000295794">
    <property type="component" value="Unassembled WGS sequence"/>
</dbReference>
<evidence type="ECO:0000313" key="4">
    <source>
        <dbReference type="Proteomes" id="UP000295794"/>
    </source>
</evidence>
<protein>
    <submittedName>
        <fullName evidence="1">Uncharacterized protein</fullName>
    </submittedName>
</protein>